<dbReference type="Gene3D" id="3.40.50.720">
    <property type="entry name" value="NAD(P)-binding Rossmann-like Domain"/>
    <property type="match status" value="1"/>
</dbReference>
<reference evidence="6 7" key="1">
    <citation type="submission" date="2016-07" db="EMBL/GenBank/DDBJ databases">
        <title>Pervasive Adenine N6-methylation of Active Genes in Fungi.</title>
        <authorList>
            <consortium name="DOE Joint Genome Institute"/>
            <person name="Mondo S.J."/>
            <person name="Dannebaum R.O."/>
            <person name="Kuo R.C."/>
            <person name="Labutti K."/>
            <person name="Haridas S."/>
            <person name="Kuo A."/>
            <person name="Salamov A."/>
            <person name="Ahrendt S.R."/>
            <person name="Lipzen A."/>
            <person name="Sullivan W."/>
            <person name="Andreopoulos W.B."/>
            <person name="Clum A."/>
            <person name="Lindquist E."/>
            <person name="Daum C."/>
            <person name="Ramamoorthy G.K."/>
            <person name="Gryganskyi A."/>
            <person name="Culley D."/>
            <person name="Magnuson J.K."/>
            <person name="James T.Y."/>
            <person name="O'Malley M.A."/>
            <person name="Stajich J.E."/>
            <person name="Spatafora J.W."/>
            <person name="Visel A."/>
            <person name="Grigoriev I.V."/>
        </authorList>
    </citation>
    <scope>NUCLEOTIDE SEQUENCE [LARGE SCALE GENOMIC DNA]</scope>
    <source>
        <strain evidence="6 7">68-887.2</strain>
    </source>
</reference>
<keyword evidence="2" id="KW-0521">NADP</keyword>
<comment type="similarity">
    <text evidence="1 4">Belongs to the short-chain dehydrogenases/reductases (SDR) family.</text>
</comment>
<dbReference type="GO" id="GO:0016491">
    <property type="term" value="F:oxidoreductase activity"/>
    <property type="evidence" value="ECO:0007669"/>
    <property type="project" value="UniProtKB-KW"/>
</dbReference>
<name>A0A1Y2B1B1_9TREE</name>
<dbReference type="SUPFAM" id="SSF51735">
    <property type="entry name" value="NAD(P)-binding Rossmann-fold domains"/>
    <property type="match status" value="1"/>
</dbReference>
<feature type="region of interest" description="Disordered" evidence="5">
    <location>
        <begin position="276"/>
        <end position="307"/>
    </location>
</feature>
<evidence type="ECO:0000256" key="1">
    <source>
        <dbReference type="ARBA" id="ARBA00006484"/>
    </source>
</evidence>
<dbReference type="PRINTS" id="PR00081">
    <property type="entry name" value="GDHRDH"/>
</dbReference>
<keyword evidence="3" id="KW-0560">Oxidoreductase</keyword>
<evidence type="ECO:0000313" key="7">
    <source>
        <dbReference type="Proteomes" id="UP000193986"/>
    </source>
</evidence>
<dbReference type="PANTHER" id="PTHR43618:SF4">
    <property type="entry name" value="SHORT CHAIN DEHYDROGENASE_REDUCTASE FAMILY (AFU_ORTHOLOGUE AFUA_7G04540)"/>
    <property type="match status" value="1"/>
</dbReference>
<dbReference type="Pfam" id="PF00106">
    <property type="entry name" value="adh_short"/>
    <property type="match status" value="1"/>
</dbReference>
<dbReference type="EMBL" id="MCFC01000030">
    <property type="protein sequence ID" value="ORY28611.1"/>
    <property type="molecule type" value="Genomic_DNA"/>
</dbReference>
<gene>
    <name evidence="6" type="ORF">BCR39DRAFT_534374</name>
</gene>
<dbReference type="PRINTS" id="PR00080">
    <property type="entry name" value="SDRFAMILY"/>
</dbReference>
<dbReference type="AlphaFoldDB" id="A0A1Y2B1B1"/>
<organism evidence="6 7">
    <name type="scientific">Naematelia encephala</name>
    <dbReference type="NCBI Taxonomy" id="71784"/>
    <lineage>
        <taxon>Eukaryota</taxon>
        <taxon>Fungi</taxon>
        <taxon>Dikarya</taxon>
        <taxon>Basidiomycota</taxon>
        <taxon>Agaricomycotina</taxon>
        <taxon>Tremellomycetes</taxon>
        <taxon>Tremellales</taxon>
        <taxon>Naemateliaceae</taxon>
        <taxon>Naematelia</taxon>
    </lineage>
</organism>
<protein>
    <submittedName>
        <fullName evidence="6">Uncharacterized protein</fullName>
    </submittedName>
</protein>
<dbReference type="InterPro" id="IPR036291">
    <property type="entry name" value="NAD(P)-bd_dom_sf"/>
</dbReference>
<keyword evidence="7" id="KW-1185">Reference proteome</keyword>
<dbReference type="OrthoDB" id="3819888at2759"/>
<evidence type="ECO:0000256" key="3">
    <source>
        <dbReference type="ARBA" id="ARBA00023002"/>
    </source>
</evidence>
<dbReference type="InParanoid" id="A0A1Y2B1B1"/>
<dbReference type="PANTHER" id="PTHR43618">
    <property type="entry name" value="7-ALPHA-HYDROXYSTEROID DEHYDROGENASE"/>
    <property type="match status" value="1"/>
</dbReference>
<evidence type="ECO:0000256" key="2">
    <source>
        <dbReference type="ARBA" id="ARBA00022857"/>
    </source>
</evidence>
<sequence>MSFRTFSFPFLGVSLTRSSPLRLLDSHSHSRPDTLILFKRNSTSIMAKEHGHLSAQELFSCKGLTAVVTGGGTGIGLMQTLALVENGAKVFITSRNEEKLQDVAKKYGGDGQSRGQIVPVTGDITSKEGIDKILEAIKKEAPKGINILLNNAGIAGEGSREGYEPSEDAEKFSKQLLKSEFQEWQDIYQTNVTAYYFVSAAFLPLLNAGANSTKGYASQIINVSSISGLLKSASGGQFAYAASKEACVQMSKVMAKEFLPLKIRVNQIAPGIFPSEMTAGDSSQESHKSDLSGTGKGESLPAGRPGNEKDMAAVTIYLASYAGVFLNGQLIHPDGGATVQNPAST</sequence>
<evidence type="ECO:0000256" key="4">
    <source>
        <dbReference type="RuleBase" id="RU000363"/>
    </source>
</evidence>
<comment type="caution">
    <text evidence="6">The sequence shown here is derived from an EMBL/GenBank/DDBJ whole genome shotgun (WGS) entry which is preliminary data.</text>
</comment>
<accession>A0A1Y2B1B1</accession>
<dbReference type="CDD" id="cd05233">
    <property type="entry name" value="SDR_c"/>
    <property type="match status" value="1"/>
</dbReference>
<dbReference type="InterPro" id="IPR002347">
    <property type="entry name" value="SDR_fam"/>
</dbReference>
<evidence type="ECO:0000256" key="5">
    <source>
        <dbReference type="SAM" id="MobiDB-lite"/>
    </source>
</evidence>
<proteinExistence type="inferred from homology"/>
<evidence type="ECO:0000313" key="6">
    <source>
        <dbReference type="EMBL" id="ORY28611.1"/>
    </source>
</evidence>
<dbReference type="Proteomes" id="UP000193986">
    <property type="component" value="Unassembled WGS sequence"/>
</dbReference>
<dbReference type="STRING" id="71784.A0A1Y2B1B1"/>
<dbReference type="InterPro" id="IPR052178">
    <property type="entry name" value="Sec_Metab_Biosynth_SDR"/>
</dbReference>